<evidence type="ECO:0000256" key="9">
    <source>
        <dbReference type="ARBA" id="ARBA00023004"/>
    </source>
</evidence>
<dbReference type="PRINTS" id="PR00385">
    <property type="entry name" value="P450"/>
</dbReference>
<evidence type="ECO:0000256" key="8">
    <source>
        <dbReference type="ARBA" id="ARBA00023002"/>
    </source>
</evidence>
<feature type="binding site" description="axial binding residue" evidence="12">
    <location>
        <position position="681"/>
    </location>
    <ligand>
        <name>heme</name>
        <dbReference type="ChEBI" id="CHEBI:30413"/>
    </ligand>
    <ligandPart>
        <name>Fe</name>
        <dbReference type="ChEBI" id="CHEBI:18248"/>
    </ligandPart>
</feature>
<organism evidence="14 15">
    <name type="scientific">Citrus unshiu</name>
    <name type="common">Satsuma mandarin</name>
    <name type="synonym">Citrus nobilis var. unshiu</name>
    <dbReference type="NCBI Taxonomy" id="55188"/>
    <lineage>
        <taxon>Eukaryota</taxon>
        <taxon>Viridiplantae</taxon>
        <taxon>Streptophyta</taxon>
        <taxon>Embryophyta</taxon>
        <taxon>Tracheophyta</taxon>
        <taxon>Spermatophyta</taxon>
        <taxon>Magnoliopsida</taxon>
        <taxon>eudicotyledons</taxon>
        <taxon>Gunneridae</taxon>
        <taxon>Pentapetalae</taxon>
        <taxon>rosids</taxon>
        <taxon>malvids</taxon>
        <taxon>Sapindales</taxon>
        <taxon>Rutaceae</taxon>
        <taxon>Aurantioideae</taxon>
        <taxon>Citrus</taxon>
    </lineage>
</organism>
<keyword evidence="4 12" id="KW-0349">Heme</keyword>
<dbReference type="GO" id="GO:0016020">
    <property type="term" value="C:membrane"/>
    <property type="evidence" value="ECO:0007669"/>
    <property type="project" value="UniProtKB-SubCell"/>
</dbReference>
<evidence type="ECO:0000256" key="1">
    <source>
        <dbReference type="ARBA" id="ARBA00001971"/>
    </source>
</evidence>
<evidence type="ECO:0000256" key="7">
    <source>
        <dbReference type="ARBA" id="ARBA00022989"/>
    </source>
</evidence>
<comment type="cofactor">
    <cofactor evidence="1 12">
        <name>heme</name>
        <dbReference type="ChEBI" id="CHEBI:30413"/>
    </cofactor>
</comment>
<dbReference type="STRING" id="55188.A0A2H5QX00"/>
<evidence type="ECO:0000256" key="13">
    <source>
        <dbReference type="SAM" id="Phobius"/>
    </source>
</evidence>
<dbReference type="AlphaFoldDB" id="A0A2H5QX00"/>
<dbReference type="PRINTS" id="PR00463">
    <property type="entry name" value="EP450I"/>
</dbReference>
<dbReference type="InterPro" id="IPR050665">
    <property type="entry name" value="Cytochrome_P450_Monooxygen"/>
</dbReference>
<keyword evidence="15" id="KW-1185">Reference proteome</keyword>
<comment type="caution">
    <text evidence="14">The sequence shown here is derived from an EMBL/GenBank/DDBJ whole genome shotgun (WGS) entry which is preliminary data.</text>
</comment>
<dbReference type="SUPFAM" id="SSF48264">
    <property type="entry name" value="Cytochrome P450"/>
    <property type="match status" value="2"/>
</dbReference>
<dbReference type="Pfam" id="PF00067">
    <property type="entry name" value="p450"/>
    <property type="match status" value="2"/>
</dbReference>
<dbReference type="EMBL" id="BDQV01001108">
    <property type="protein sequence ID" value="GAY69132.1"/>
    <property type="molecule type" value="Genomic_DNA"/>
</dbReference>
<keyword evidence="9 12" id="KW-0408">Iron</keyword>
<reference evidence="14 15" key="1">
    <citation type="journal article" date="2017" name="Front. Genet.">
        <title>Draft sequencing of the heterozygous diploid genome of Satsuma (Citrus unshiu Marc.) using a hybrid assembly approach.</title>
        <authorList>
            <person name="Shimizu T."/>
            <person name="Tanizawa Y."/>
            <person name="Mochizuki T."/>
            <person name="Nagasaki H."/>
            <person name="Yoshioka T."/>
            <person name="Toyoda A."/>
            <person name="Fujiyama A."/>
            <person name="Kaminuma E."/>
            <person name="Nakamura Y."/>
        </authorList>
    </citation>
    <scope>NUCLEOTIDE SEQUENCE [LARGE SCALE GENOMIC DNA]</scope>
    <source>
        <strain evidence="15">cv. Miyagawa wase</strain>
    </source>
</reference>
<sequence>MEFSANSIAVSIVTVTVVTWAWKILNWAWLKPKRVEKQLRKQGFKGNSYRFLFGDVREHAVLSNQAKSKPISFEDDIAPRVVPLYDQLVKLYGKICYWWVGPIPMINIMDPDQLKEVFTKINDFQKPKSNPLGKILTTGLASHEGEKWAKHRKIINPAFHQEKLKLMLPAFNQSCSEIISKWENLMSTEGSCELDVWPYIVNLTSDVISRTAFGSNYEEGIRIFQLQTELADLALQALQSVYIPGWRYVPTKRNRRMKELDKEIRVRLADIIRKREIAMKTGEAAKDDLLGLLMESNLKEIKEHGNNKLKGISRDDVIDECKLFYFAGQETTSVLLLWTMKPKTNPLGKILTTRLAIHEGEKWAKHRKIINPAFHQEKLKLMLPAFYQSCTEIISKWEKLMIGDQGSCELDVWPYLVKLTSDVISRTAFGSNYEEGIRIFQLQTELADIALQALQSVYIPGWRYVPTKRNRRMKELDKEIRVSLADIIRKREIAMKTGEAAKDDLLGLLMESNLKEIKEHGNNKLKGISRDDVIDECKLFYFAGQETTSVLLLWTMVLLSKHQDWQAHAREEVLQVFGDKKPDFNGLNRLKIVQMIFYEVLRLYPPLPVLSRYVEKETKIGDLILPAESVIALQTLLVHHDKKLWGDDAKEFKPERFSEGISKATKNQVSYFPFSWGPRICIGQNFALVEAKMAMAMILQNFSFELSPSYVHAPHAFIFLQPQHGVYLILRKL</sequence>
<dbReference type="InterPro" id="IPR002401">
    <property type="entry name" value="Cyt_P450_E_grp-I"/>
</dbReference>
<comment type="subcellular location">
    <subcellularLocation>
        <location evidence="2">Membrane</location>
        <topology evidence="2">Single-pass membrane protein</topology>
    </subcellularLocation>
</comment>
<evidence type="ECO:0000256" key="2">
    <source>
        <dbReference type="ARBA" id="ARBA00004167"/>
    </source>
</evidence>
<dbReference type="Proteomes" id="UP000236630">
    <property type="component" value="Unassembled WGS sequence"/>
</dbReference>
<gene>
    <name evidence="14" type="ORF">CUMW_269670</name>
</gene>
<evidence type="ECO:0000256" key="3">
    <source>
        <dbReference type="ARBA" id="ARBA00010617"/>
    </source>
</evidence>
<dbReference type="InterPro" id="IPR001128">
    <property type="entry name" value="Cyt_P450"/>
</dbReference>
<evidence type="ECO:0000256" key="4">
    <source>
        <dbReference type="ARBA" id="ARBA00022617"/>
    </source>
</evidence>
<keyword evidence="6 12" id="KW-0479">Metal-binding</keyword>
<dbReference type="GO" id="GO:0016705">
    <property type="term" value="F:oxidoreductase activity, acting on paired donors, with incorporation or reduction of molecular oxygen"/>
    <property type="evidence" value="ECO:0007669"/>
    <property type="project" value="InterPro"/>
</dbReference>
<dbReference type="FunFam" id="1.10.630.10:FF:000029">
    <property type="entry name" value="Cytochrome P450 734A1"/>
    <property type="match status" value="1"/>
</dbReference>
<feature type="transmembrane region" description="Helical" evidence="13">
    <location>
        <begin position="6"/>
        <end position="30"/>
    </location>
</feature>
<keyword evidence="5 13" id="KW-0812">Transmembrane</keyword>
<dbReference type="CDD" id="cd20642">
    <property type="entry name" value="CYP72"/>
    <property type="match status" value="1"/>
</dbReference>
<dbReference type="Gene3D" id="1.10.630.10">
    <property type="entry name" value="Cytochrome P450"/>
    <property type="match status" value="2"/>
</dbReference>
<keyword evidence="8" id="KW-0560">Oxidoreductase</keyword>
<name>A0A2H5QX00_CITUN</name>
<evidence type="ECO:0000256" key="10">
    <source>
        <dbReference type="ARBA" id="ARBA00023033"/>
    </source>
</evidence>
<evidence type="ECO:0000256" key="5">
    <source>
        <dbReference type="ARBA" id="ARBA00022692"/>
    </source>
</evidence>
<keyword evidence="11 13" id="KW-0472">Membrane</keyword>
<dbReference type="InterPro" id="IPR017972">
    <property type="entry name" value="Cyt_P450_CS"/>
</dbReference>
<proteinExistence type="inferred from homology"/>
<keyword evidence="7 13" id="KW-1133">Transmembrane helix</keyword>
<dbReference type="InterPro" id="IPR036396">
    <property type="entry name" value="Cyt_P450_sf"/>
</dbReference>
<dbReference type="PANTHER" id="PTHR24282">
    <property type="entry name" value="CYTOCHROME P450 FAMILY MEMBER"/>
    <property type="match status" value="1"/>
</dbReference>
<dbReference type="GO" id="GO:0020037">
    <property type="term" value="F:heme binding"/>
    <property type="evidence" value="ECO:0007669"/>
    <property type="project" value="InterPro"/>
</dbReference>
<dbReference type="GO" id="GO:0004497">
    <property type="term" value="F:monooxygenase activity"/>
    <property type="evidence" value="ECO:0007669"/>
    <property type="project" value="UniProtKB-KW"/>
</dbReference>
<keyword evidence="10" id="KW-0503">Monooxygenase</keyword>
<evidence type="ECO:0000313" key="14">
    <source>
        <dbReference type="EMBL" id="GAY69132.1"/>
    </source>
</evidence>
<protein>
    <recommendedName>
        <fullName evidence="16">Cytochrome P450</fullName>
    </recommendedName>
</protein>
<dbReference type="PANTHER" id="PTHR24282:SF255">
    <property type="entry name" value="CYTOCHROME P450 72A11-RELATED"/>
    <property type="match status" value="1"/>
</dbReference>
<evidence type="ECO:0000313" key="15">
    <source>
        <dbReference type="Proteomes" id="UP000236630"/>
    </source>
</evidence>
<evidence type="ECO:0000256" key="12">
    <source>
        <dbReference type="PIRSR" id="PIRSR602401-1"/>
    </source>
</evidence>
<evidence type="ECO:0008006" key="16">
    <source>
        <dbReference type="Google" id="ProtNLM"/>
    </source>
</evidence>
<dbReference type="GO" id="GO:0005506">
    <property type="term" value="F:iron ion binding"/>
    <property type="evidence" value="ECO:0007669"/>
    <property type="project" value="InterPro"/>
</dbReference>
<dbReference type="PROSITE" id="PS00086">
    <property type="entry name" value="CYTOCHROME_P450"/>
    <property type="match status" value="1"/>
</dbReference>
<evidence type="ECO:0000256" key="6">
    <source>
        <dbReference type="ARBA" id="ARBA00022723"/>
    </source>
</evidence>
<accession>A0A2H5QX00</accession>
<comment type="similarity">
    <text evidence="3">Belongs to the cytochrome P450 family.</text>
</comment>
<evidence type="ECO:0000256" key="11">
    <source>
        <dbReference type="ARBA" id="ARBA00023136"/>
    </source>
</evidence>